<dbReference type="AlphaFoldDB" id="A0A174LJM8"/>
<feature type="region of interest" description="Disordered" evidence="1">
    <location>
        <begin position="1"/>
        <end position="28"/>
    </location>
</feature>
<name>A0A174LJM8_9FIRM</name>
<dbReference type="Proteomes" id="UP000095709">
    <property type="component" value="Unassembled WGS sequence"/>
</dbReference>
<evidence type="ECO:0000313" key="2">
    <source>
        <dbReference type="EMBL" id="CUP24554.1"/>
    </source>
</evidence>
<evidence type="ECO:0000256" key="1">
    <source>
        <dbReference type="SAM" id="MobiDB-lite"/>
    </source>
</evidence>
<evidence type="ECO:0000313" key="3">
    <source>
        <dbReference type="Proteomes" id="UP000095709"/>
    </source>
</evidence>
<protein>
    <submittedName>
        <fullName evidence="2">Uncharacterized protein</fullName>
    </submittedName>
</protein>
<reference evidence="2 3" key="1">
    <citation type="submission" date="2015-09" db="EMBL/GenBank/DDBJ databases">
        <authorList>
            <consortium name="Pathogen Informatics"/>
        </authorList>
    </citation>
    <scope>NUCLEOTIDE SEQUENCE [LARGE SCALE GENOMIC DNA]</scope>
    <source>
        <strain evidence="2 3">2789STDY5834885</strain>
    </source>
</reference>
<accession>A0A174LJM8</accession>
<dbReference type="EMBL" id="CZAL01000007">
    <property type="protein sequence ID" value="CUP24554.1"/>
    <property type="molecule type" value="Genomic_DNA"/>
</dbReference>
<organism evidence="2 3">
    <name type="scientific">Fusicatenibacter saccharivorans</name>
    <dbReference type="NCBI Taxonomy" id="1150298"/>
    <lineage>
        <taxon>Bacteria</taxon>
        <taxon>Bacillati</taxon>
        <taxon>Bacillota</taxon>
        <taxon>Clostridia</taxon>
        <taxon>Lachnospirales</taxon>
        <taxon>Lachnospiraceae</taxon>
        <taxon>Fusicatenibacter</taxon>
    </lineage>
</organism>
<sequence>MRGMGVGENSKTDDKEQLINTGSLGRSSARDWTCAYRLFYI</sequence>
<gene>
    <name evidence="2" type="ORF">ERS852498_01562</name>
</gene>
<proteinExistence type="predicted"/>